<dbReference type="EMBL" id="JBHLVZ010000110">
    <property type="protein sequence ID" value="MFC0389355.1"/>
    <property type="molecule type" value="Genomic_DNA"/>
</dbReference>
<feature type="region of interest" description="Disordered" evidence="1">
    <location>
        <begin position="1"/>
        <end position="53"/>
    </location>
</feature>
<dbReference type="Proteomes" id="UP001589789">
    <property type="component" value="Unassembled WGS sequence"/>
</dbReference>
<evidence type="ECO:0000256" key="1">
    <source>
        <dbReference type="SAM" id="MobiDB-lite"/>
    </source>
</evidence>
<accession>A0ABV6J0G2</accession>
<evidence type="ECO:0000313" key="3">
    <source>
        <dbReference type="Proteomes" id="UP001589789"/>
    </source>
</evidence>
<name>A0ABV6J0G2_9PROT</name>
<keyword evidence="3" id="KW-1185">Reference proteome</keyword>
<gene>
    <name evidence="2" type="ORF">ACFFIC_27990</name>
</gene>
<organism evidence="2 3">
    <name type="scientific">Muricoccus vinaceus</name>
    <dbReference type="NCBI Taxonomy" id="424704"/>
    <lineage>
        <taxon>Bacteria</taxon>
        <taxon>Pseudomonadati</taxon>
        <taxon>Pseudomonadota</taxon>
        <taxon>Alphaproteobacteria</taxon>
        <taxon>Acetobacterales</taxon>
        <taxon>Roseomonadaceae</taxon>
        <taxon>Muricoccus</taxon>
    </lineage>
</organism>
<evidence type="ECO:0000313" key="2">
    <source>
        <dbReference type="EMBL" id="MFC0389355.1"/>
    </source>
</evidence>
<proteinExistence type="predicted"/>
<comment type="caution">
    <text evidence="2">The sequence shown here is derived from an EMBL/GenBank/DDBJ whole genome shotgun (WGS) entry which is preliminary data.</text>
</comment>
<dbReference type="RefSeq" id="WP_377056653.1">
    <property type="nucleotide sequence ID" value="NZ_JBHLVZ010000110.1"/>
</dbReference>
<reference evidence="2 3" key="1">
    <citation type="submission" date="2024-09" db="EMBL/GenBank/DDBJ databases">
        <authorList>
            <person name="Sun Q."/>
            <person name="Mori K."/>
        </authorList>
    </citation>
    <scope>NUCLEOTIDE SEQUENCE [LARGE SCALE GENOMIC DNA]</scope>
    <source>
        <strain evidence="2 3">CCM 7468</strain>
    </source>
</reference>
<sequence>MIGRAATERRGIPAGPARSGGWAMQRPAAVAASWPTGATNSLGRATADAGRSG</sequence>
<feature type="compositionally biased region" description="Basic and acidic residues" evidence="1">
    <location>
        <begin position="1"/>
        <end position="11"/>
    </location>
</feature>
<protein>
    <submittedName>
        <fullName evidence="2">Uncharacterized protein</fullName>
    </submittedName>
</protein>